<dbReference type="SUPFAM" id="SSF111384">
    <property type="entry name" value="OmpH-like"/>
    <property type="match status" value="1"/>
</dbReference>
<feature type="region of interest" description="Disordered" evidence="2">
    <location>
        <begin position="176"/>
        <end position="197"/>
    </location>
</feature>
<dbReference type="STRING" id="1005928.SAMN04487859_101124"/>
<gene>
    <name evidence="4" type="ORF">SAMN04487859_101124</name>
</gene>
<evidence type="ECO:0000256" key="1">
    <source>
        <dbReference type="SAM" id="Coils"/>
    </source>
</evidence>
<proteinExistence type="predicted"/>
<protein>
    <submittedName>
        <fullName evidence="4">Periplasmic chaperone for outer membrane proteins Skp</fullName>
    </submittedName>
</protein>
<dbReference type="RefSeq" id="WP_092833244.1">
    <property type="nucleotide sequence ID" value="NZ_FOVP01000001.1"/>
</dbReference>
<evidence type="ECO:0000313" key="5">
    <source>
        <dbReference type="Proteomes" id="UP000198599"/>
    </source>
</evidence>
<dbReference type="InterPro" id="IPR024930">
    <property type="entry name" value="Skp_dom_sf"/>
</dbReference>
<name>A0A1I4YEF2_9RHOB</name>
<accession>A0A1I4YEF2</accession>
<dbReference type="AlphaFoldDB" id="A0A1I4YEF2"/>
<dbReference type="OrthoDB" id="7868372at2"/>
<keyword evidence="5" id="KW-1185">Reference proteome</keyword>
<sequence length="197" mass="21754">MWRSLALAGFLISLLGVVAAPVAAQPTGVVQSDILVLDPEKLMSETIYGQRLLADIQDERDVLVAYNRRVEAELEDEEKSLTERRPTLPPEEFSDLADTFDRKVQQLRQDSERMSRDLERKREIAPLQFMRVIEPVLADILSDSGGVVIMDVRAILLRSGVADITDLAIERVNAQIGEGPASGPTRSTLPPPEPPGD</sequence>
<evidence type="ECO:0000256" key="2">
    <source>
        <dbReference type="SAM" id="MobiDB-lite"/>
    </source>
</evidence>
<evidence type="ECO:0000313" key="4">
    <source>
        <dbReference type="EMBL" id="SFN35969.1"/>
    </source>
</evidence>
<keyword evidence="3" id="KW-0732">Signal</keyword>
<evidence type="ECO:0000256" key="3">
    <source>
        <dbReference type="SAM" id="SignalP"/>
    </source>
</evidence>
<dbReference type="SMART" id="SM00935">
    <property type="entry name" value="OmpH"/>
    <property type="match status" value="1"/>
</dbReference>
<reference evidence="5" key="1">
    <citation type="submission" date="2016-10" db="EMBL/GenBank/DDBJ databases">
        <authorList>
            <person name="Varghese N."/>
            <person name="Submissions S."/>
        </authorList>
    </citation>
    <scope>NUCLEOTIDE SEQUENCE [LARGE SCALE GENOMIC DNA]</scope>
    <source>
        <strain evidence="5">DSM 28463</strain>
    </source>
</reference>
<dbReference type="Pfam" id="PF03938">
    <property type="entry name" value="OmpH"/>
    <property type="match status" value="1"/>
</dbReference>
<dbReference type="GO" id="GO:0051082">
    <property type="term" value="F:unfolded protein binding"/>
    <property type="evidence" value="ECO:0007669"/>
    <property type="project" value="InterPro"/>
</dbReference>
<feature type="chain" id="PRO_5011555780" evidence="3">
    <location>
        <begin position="20"/>
        <end position="197"/>
    </location>
</feature>
<feature type="coiled-coil region" evidence="1">
    <location>
        <begin position="97"/>
        <end position="124"/>
    </location>
</feature>
<feature type="signal peptide" evidence="3">
    <location>
        <begin position="1"/>
        <end position="19"/>
    </location>
</feature>
<dbReference type="EMBL" id="FOVP01000001">
    <property type="protein sequence ID" value="SFN35969.1"/>
    <property type="molecule type" value="Genomic_DNA"/>
</dbReference>
<dbReference type="Proteomes" id="UP000198599">
    <property type="component" value="Unassembled WGS sequence"/>
</dbReference>
<dbReference type="Gene3D" id="3.30.910.20">
    <property type="entry name" value="Skp domain"/>
    <property type="match status" value="1"/>
</dbReference>
<dbReference type="InterPro" id="IPR005632">
    <property type="entry name" value="Chaperone_Skp"/>
</dbReference>
<keyword evidence="1" id="KW-0175">Coiled coil</keyword>
<organism evidence="4 5">
    <name type="scientific">Roseovarius lutimaris</name>
    <dbReference type="NCBI Taxonomy" id="1005928"/>
    <lineage>
        <taxon>Bacteria</taxon>
        <taxon>Pseudomonadati</taxon>
        <taxon>Pseudomonadota</taxon>
        <taxon>Alphaproteobacteria</taxon>
        <taxon>Rhodobacterales</taxon>
        <taxon>Roseobacteraceae</taxon>
        <taxon>Roseovarius</taxon>
    </lineage>
</organism>